<organism evidence="1 2">
    <name type="scientific">Magnetococcus marinus (strain ATCC BAA-1437 / JCM 17883 / MC-1)</name>
    <dbReference type="NCBI Taxonomy" id="156889"/>
    <lineage>
        <taxon>Bacteria</taxon>
        <taxon>Pseudomonadati</taxon>
        <taxon>Pseudomonadota</taxon>
        <taxon>Magnetococcia</taxon>
        <taxon>Magnetococcales</taxon>
        <taxon>Magnetococcaceae</taxon>
        <taxon>Magnetococcus</taxon>
    </lineage>
</organism>
<accession>A0LD09</accession>
<reference evidence="2" key="1">
    <citation type="journal article" date="2009" name="Appl. Environ. Microbiol.">
        <title>Complete genome sequence of the chemolithoautotrophic marine magnetotactic coccus strain MC-1.</title>
        <authorList>
            <person name="Schubbe S."/>
            <person name="Williams T.J."/>
            <person name="Xie G."/>
            <person name="Kiss H.E."/>
            <person name="Brettin T.S."/>
            <person name="Martinez D."/>
            <person name="Ross C.A."/>
            <person name="Schuler D."/>
            <person name="Cox B.L."/>
            <person name="Nealson K.H."/>
            <person name="Bazylinski D.A."/>
        </authorList>
    </citation>
    <scope>NUCLEOTIDE SEQUENCE [LARGE SCALE GENOMIC DNA]</scope>
    <source>
        <strain evidence="2">ATCC BAA-1437 / JCM 17883 / MC-1</strain>
    </source>
</reference>
<gene>
    <name evidence="1" type="ordered locus">Mmc1_3366</name>
</gene>
<evidence type="ECO:0000313" key="1">
    <source>
        <dbReference type="EMBL" id="ABK45852.1"/>
    </source>
</evidence>
<evidence type="ECO:0000313" key="2">
    <source>
        <dbReference type="Proteomes" id="UP000002586"/>
    </source>
</evidence>
<sequence length="359" mass="39336" precursor="true">MAPHPQRKRLCNPLFRAVLGMVLLLGFARSSWANTEFPPRYQVILMPTLAAPTIDSQTSAFIQQLHHLGFQSGVNLDLHILRPNGDRQQARALLTEALAQRRPDLVVTSATIASQEALALLKGQNIPLLFMTVADPVEAGLVASLDKPNTTPVTGFSNSADRAVLLSIIKQLLNWPAMQRPIRIGLIHSDYPAAMGDAKQLEQLMHTQPLITLVQRVIPYQEEQEQLPNMLSALQQAIVALESEVDYWWSPHDPIADGADYMTLFNNHSKHPVLFGLTLRSVQQGALLHLSPDSVATGKEAAQRAVAILLGTPAEKLPITSPKMMAFGLNLATAIKMDLVVPSQIMELAKGNLYQTVSP</sequence>
<dbReference type="Gene3D" id="3.40.50.2300">
    <property type="match status" value="2"/>
</dbReference>
<name>A0LD09_MAGMM</name>
<dbReference type="RefSeq" id="WP_011714911.1">
    <property type="nucleotide sequence ID" value="NC_008576.1"/>
</dbReference>
<dbReference type="eggNOG" id="COG2984">
    <property type="taxonomic scope" value="Bacteria"/>
</dbReference>
<dbReference type="PANTHER" id="PTHR35271:SF1">
    <property type="entry name" value="ABC TRANSPORTER, SUBSTRATE-BINDING LIPOPROTEIN"/>
    <property type="match status" value="1"/>
</dbReference>
<dbReference type="InterPro" id="IPR007487">
    <property type="entry name" value="ABC_transpt-TYRBP-like"/>
</dbReference>
<dbReference type="Proteomes" id="UP000002586">
    <property type="component" value="Chromosome"/>
</dbReference>
<keyword evidence="2" id="KW-1185">Reference proteome</keyword>
<dbReference type="EMBL" id="CP000471">
    <property type="protein sequence ID" value="ABK45852.1"/>
    <property type="molecule type" value="Genomic_DNA"/>
</dbReference>
<dbReference type="OrthoDB" id="8441748at2"/>
<proteinExistence type="predicted"/>
<dbReference type="Pfam" id="PF04392">
    <property type="entry name" value="ABC_sub_bind"/>
    <property type="match status" value="1"/>
</dbReference>
<dbReference type="HOGENOM" id="CLU_791625_0_0_5"/>
<dbReference type="InterPro" id="IPR028082">
    <property type="entry name" value="Peripla_BP_I"/>
</dbReference>
<dbReference type="AlphaFoldDB" id="A0LD09"/>
<dbReference type="PANTHER" id="PTHR35271">
    <property type="entry name" value="ABC TRANSPORTER, SUBSTRATE-BINDING LIPOPROTEIN-RELATED"/>
    <property type="match status" value="1"/>
</dbReference>
<dbReference type="SUPFAM" id="SSF53822">
    <property type="entry name" value="Periplasmic binding protein-like I"/>
    <property type="match status" value="1"/>
</dbReference>
<protein>
    <submittedName>
        <fullName evidence="1">ABC-type uncharacterized transport system periplasmic component-like protein</fullName>
    </submittedName>
</protein>
<reference evidence="1 2" key="2">
    <citation type="journal article" date="2012" name="Int. J. Syst. Evol. Microbiol.">
        <title>Magnetococcus marinus gen. nov., sp. nov., a marine, magnetotactic bacterium that represents a novel lineage (Magnetococcaceae fam. nov.; Magnetococcales ord. nov.) at the base of the Alphaproteobacteria.</title>
        <authorList>
            <person name="Bazylinski D.A."/>
            <person name="Williams T.J."/>
            <person name="Lefevre C.T."/>
            <person name="Berg R.J."/>
            <person name="Zhang C.L."/>
            <person name="Bowser S.S."/>
            <person name="Dean A.J."/>
            <person name="Beveridge T.J."/>
        </authorList>
    </citation>
    <scope>NUCLEOTIDE SEQUENCE [LARGE SCALE GENOMIC DNA]</scope>
    <source>
        <strain evidence="2">ATCC BAA-1437 / JCM 17883 / MC-1</strain>
    </source>
</reference>
<dbReference type="KEGG" id="mgm:Mmc1_3366"/>